<organism evidence="10 11">
    <name type="scientific">Chaetoceros tenuissimus</name>
    <dbReference type="NCBI Taxonomy" id="426638"/>
    <lineage>
        <taxon>Eukaryota</taxon>
        <taxon>Sar</taxon>
        <taxon>Stramenopiles</taxon>
        <taxon>Ochrophyta</taxon>
        <taxon>Bacillariophyta</taxon>
        <taxon>Coscinodiscophyceae</taxon>
        <taxon>Chaetocerotophycidae</taxon>
        <taxon>Chaetocerotales</taxon>
        <taxon>Chaetocerotaceae</taxon>
        <taxon>Chaetoceros</taxon>
    </lineage>
</organism>
<comment type="similarity">
    <text evidence="1">Belongs to the plasmodium circumsporozoite protein family.</text>
</comment>
<comment type="caution">
    <text evidence="10">The sequence shown here is derived from an EMBL/GenBank/DDBJ whole genome shotgun (WGS) entry which is preliminary data.</text>
</comment>
<dbReference type="AlphaFoldDB" id="A0AAD3DA87"/>
<evidence type="ECO:0000256" key="8">
    <source>
        <dbReference type="SAM" id="Phobius"/>
    </source>
</evidence>
<feature type="region of interest" description="Disordered" evidence="7">
    <location>
        <begin position="518"/>
        <end position="782"/>
    </location>
</feature>
<dbReference type="PANTHER" id="PTHR44826:SF3">
    <property type="entry name" value="SPORE COAT PROTEIN SP85"/>
    <property type="match status" value="1"/>
</dbReference>
<keyword evidence="8" id="KW-0812">Transmembrane</keyword>
<keyword evidence="11" id="KW-1185">Reference proteome</keyword>
<evidence type="ECO:0000313" key="10">
    <source>
        <dbReference type="EMBL" id="GFH60731.1"/>
    </source>
</evidence>
<evidence type="ECO:0000256" key="1">
    <source>
        <dbReference type="ARBA" id="ARBA00006241"/>
    </source>
</evidence>
<name>A0AAD3DA87_9STRA</name>
<keyword evidence="8" id="KW-0472">Membrane</keyword>
<dbReference type="Proteomes" id="UP001054902">
    <property type="component" value="Unassembled WGS sequence"/>
</dbReference>
<keyword evidence="3" id="KW-0748">Sporozoite</keyword>
<keyword evidence="4" id="KW-0677">Repeat</keyword>
<gene>
    <name evidence="10" type="ORF">CTEN210_17207</name>
</gene>
<proteinExistence type="inferred from homology"/>
<feature type="signal peptide" evidence="9">
    <location>
        <begin position="1"/>
        <end position="20"/>
    </location>
</feature>
<feature type="region of interest" description="Disordered" evidence="7">
    <location>
        <begin position="844"/>
        <end position="875"/>
    </location>
</feature>
<dbReference type="PANTHER" id="PTHR44826">
    <property type="entry name" value="SPORE COAT PROTEIN SP85"/>
    <property type="match status" value="1"/>
</dbReference>
<evidence type="ECO:0000256" key="5">
    <source>
        <dbReference type="ARBA" id="ARBA00033726"/>
    </source>
</evidence>
<evidence type="ECO:0000256" key="2">
    <source>
        <dbReference type="ARBA" id="ARBA00021911"/>
    </source>
</evidence>
<accession>A0AAD3DA87</accession>
<keyword evidence="9" id="KW-0732">Signal</keyword>
<feature type="compositionally biased region" description="Low complexity" evidence="7">
    <location>
        <begin position="730"/>
        <end position="782"/>
    </location>
</feature>
<dbReference type="EMBL" id="BLLK01000069">
    <property type="protein sequence ID" value="GFH60731.1"/>
    <property type="molecule type" value="Genomic_DNA"/>
</dbReference>
<evidence type="ECO:0000313" key="11">
    <source>
        <dbReference type="Proteomes" id="UP001054902"/>
    </source>
</evidence>
<feature type="transmembrane region" description="Helical" evidence="8">
    <location>
        <begin position="1034"/>
        <end position="1054"/>
    </location>
</feature>
<evidence type="ECO:0000256" key="7">
    <source>
        <dbReference type="SAM" id="MobiDB-lite"/>
    </source>
</evidence>
<evidence type="ECO:0000256" key="4">
    <source>
        <dbReference type="ARBA" id="ARBA00022737"/>
    </source>
</evidence>
<protein>
    <recommendedName>
        <fullName evidence="2">Circumsporozoite protein</fullName>
    </recommendedName>
</protein>
<feature type="compositionally biased region" description="Low complexity" evidence="7">
    <location>
        <begin position="850"/>
        <end position="873"/>
    </location>
</feature>
<dbReference type="InterPro" id="IPR051860">
    <property type="entry name" value="Plasmodium_CSP_Invasion"/>
</dbReference>
<evidence type="ECO:0000256" key="9">
    <source>
        <dbReference type="SAM" id="SignalP"/>
    </source>
</evidence>
<feature type="compositionally biased region" description="Polar residues" evidence="7">
    <location>
        <begin position="668"/>
        <end position="727"/>
    </location>
</feature>
<evidence type="ECO:0000256" key="6">
    <source>
        <dbReference type="ARBA" id="ARBA00045806"/>
    </source>
</evidence>
<reference evidence="10 11" key="1">
    <citation type="journal article" date="2021" name="Sci. Rep.">
        <title>The genome of the diatom Chaetoceros tenuissimus carries an ancient integrated fragment of an extant virus.</title>
        <authorList>
            <person name="Hongo Y."/>
            <person name="Kimura K."/>
            <person name="Takaki Y."/>
            <person name="Yoshida Y."/>
            <person name="Baba S."/>
            <person name="Kobayashi G."/>
            <person name="Nagasaki K."/>
            <person name="Hano T."/>
            <person name="Tomaru Y."/>
        </authorList>
    </citation>
    <scope>NUCLEOTIDE SEQUENCE [LARGE SCALE GENOMIC DNA]</scope>
    <source>
        <strain evidence="10 11">NIES-3715</strain>
    </source>
</reference>
<sequence length="1261" mass="139878">MKASYVFLFTSSFLLRSAIAAGVAIAHKANDSFAACILVMDDNHRIIEWLAYHYHTLPLCRVIAMTDPRSKTSPFSILQRWEKYIKFDLWSDNDIFSEEELKNRSDENMIKLHCSRQHAFNVKCMQTLREEGAAWTVMTDVDEYVCINPLAWNPSANLYQKDIAPIPIDQPGSIIDMLNKVDLDDEQIHAQEWKACIPIAHFQFGRIESSIDKVNSMFPKELKPSILANDFDTFCWRYYGTDRVTARNGVLPGKTLVDVSSIPEKEMKRLIGGPHRPVDKRCKGGNVWLNTNETLRNLDLSTRELAFFRTDAFYATPVDIFKVDKDTFDYHNCYAVIPGFRRFPANDRMMYGPIDAVRIWATQRFSRLEHHISTYELKGYRIHSERYMGHEILPAIRNETGYEVVENVDICFYCARAADSVIITDCSDPKGRIVRGITDIDQVAIVENMIHCVCEEHSFDSSGRFKELCCDDSPSKVSIHKLQGSLNPSLVLSAAPYTFGAPYNTAAPYDTAAPYPNSSPAAPYKKDDGNKASPTMSPSASQSTQPSKFPSSKPSAKTSAPSSTPSSKPSFMKSTAPSVLPSKKPSSISSSKPSLLKSSTPSVLPSNKPSPTLTSSPSSQPLDSPSNKPSSTPTSSPSSQPSDSPSNKQSCFPSSSPSSTPSNEPSLLKSSMSSVFPSNKPSTIPTSKPSLLKSTAPSLHPSSSPTLITSTNPSSTPTLFPSDTPSFLHSYHPSITPTYSPSSSVSSDPSISLSPSTKPSHSPSTEPSASPTSSPTSHPSFAPTFQPSACMDLIDNWMDSSGDTCEWYGSTSSCDLLGDKFADTDGFTAKDICCVCGGGGTRQQRAKFASPSDTSPPTSSPTLSPSKSLPNTSQDSMTSQIKVFKLEIEIGLKGYSKKMSVHEIEVFQIVARNFLSDRTSAIEGMKVHIESVHVDHQFTKQGVTNGIISVNEIKNKGRVMRRLNESGLRIQMTVSAYIFYTDLPEEFSYSELVSSELESDFDLFLLEVESIFNPSTISRADVVNEDSKKYDIKFWSFVSATAMTIVAIIIIFAWDREKNIVQHEVNLFEAVHAEWFFSRNFFIQFKDNTIYCWLKDELTPTEDLQFTEALKQFLLSNKRNDEGIQIFVQSITIDYVIGKQNISNSIVYIHDKVDKDCTLMLSESVKHRLEEVEGATVRVSVQGTVVHSTQLQNEFSFASNEDNNDLHNGKDALCKITVNKRNTGDEDVEAVEEKKTVPPGWCIDETPEELLDATRDIIEAL</sequence>
<feature type="compositionally biased region" description="Low complexity" evidence="7">
    <location>
        <begin position="541"/>
        <end position="666"/>
    </location>
</feature>
<feature type="chain" id="PRO_5042025672" description="Circumsporozoite protein" evidence="9">
    <location>
        <begin position="21"/>
        <end position="1261"/>
    </location>
</feature>
<comment type="function">
    <text evidence="6">Essential sporozoite protein. In the mosquito vector, required for sporozoite development in the oocyst, migration through the vector hemolymph and entry into the vector salivary glands. In the vertebrate host, required for sporozoite migration through the host dermis and infection of host hepatocytes. Binds to highly sulfated heparan sulfate proteoglycans (HSPGs) on the surface of host hepatocytes.</text>
</comment>
<evidence type="ECO:0000256" key="3">
    <source>
        <dbReference type="ARBA" id="ARBA00022522"/>
    </source>
</evidence>
<comment type="function">
    <text evidence="5">In the vertebrate host, binds to highly sulfated heparan sulfate proteoglycans (HSPGs) on the surface of host hepatocytes and is required for sporozoite invasion of the host hepatocytes.</text>
</comment>
<keyword evidence="8" id="KW-1133">Transmembrane helix</keyword>